<dbReference type="Proteomes" id="UP000215244">
    <property type="component" value="Chromosome"/>
</dbReference>
<dbReference type="InterPro" id="IPR018060">
    <property type="entry name" value="HTH_AraC"/>
</dbReference>
<dbReference type="InterPro" id="IPR009057">
    <property type="entry name" value="Homeodomain-like_sf"/>
</dbReference>
<proteinExistence type="predicted"/>
<gene>
    <name evidence="4" type="ORF">CJ263_11565</name>
</gene>
<dbReference type="PRINTS" id="PR00032">
    <property type="entry name" value="HTHARAC"/>
</dbReference>
<dbReference type="InterPro" id="IPR020449">
    <property type="entry name" value="Tscrpt_reg_AraC-type_HTH"/>
</dbReference>
<evidence type="ECO:0000313" key="4">
    <source>
        <dbReference type="EMBL" id="ASV30802.1"/>
    </source>
</evidence>
<evidence type="ECO:0000313" key="5">
    <source>
        <dbReference type="Proteomes" id="UP000215244"/>
    </source>
</evidence>
<dbReference type="PANTHER" id="PTHR47893:SF1">
    <property type="entry name" value="REGULATORY PROTEIN PCHR"/>
    <property type="match status" value="1"/>
</dbReference>
<dbReference type="Gene3D" id="1.10.10.60">
    <property type="entry name" value="Homeodomain-like"/>
    <property type="match status" value="1"/>
</dbReference>
<dbReference type="SMART" id="SM00342">
    <property type="entry name" value="HTH_ARAC"/>
    <property type="match status" value="1"/>
</dbReference>
<dbReference type="GO" id="GO:0043565">
    <property type="term" value="F:sequence-specific DNA binding"/>
    <property type="evidence" value="ECO:0007669"/>
    <property type="project" value="InterPro"/>
</dbReference>
<dbReference type="KEGG" id="marb:CJ263_11565"/>
<sequence length="333" mass="37569">MNSTHAKLNQLNNSLGGSISVLDTERILMFDNHKGAGRIHSIELESGIGYSQFDIKATEEVKLNLKNSTDNSLFFIYCLEGSFTLKLPMSGSSVEVDALRTVILGGMEEDVKIKVESGKKVHFSVIQISRDSQLDSSNSDANKLKDQLFNQFLKNNKYEYVGTVNLKIKEHLLQIKSISQTGIVRRLLIEGIVHFTLALEILHYRSDSSKKTLHESSLTKREMLRVEDAIEEIRKKPEYPYSIDYFVRKYGLSAAKLQNGFKVLSGSTVASCIKNQRLDLAEKLIQETDLNVSEIVYTIGFSSRSYFSKIFSRRFKCSPKAYLSKARGSHMAA</sequence>
<dbReference type="GO" id="GO:0003700">
    <property type="term" value="F:DNA-binding transcription factor activity"/>
    <property type="evidence" value="ECO:0007669"/>
    <property type="project" value="InterPro"/>
</dbReference>
<name>A0A223V674_9FLAO</name>
<keyword evidence="3" id="KW-0804">Transcription</keyword>
<dbReference type="SUPFAM" id="SSF46689">
    <property type="entry name" value="Homeodomain-like"/>
    <property type="match status" value="1"/>
</dbReference>
<accession>A0A223V674</accession>
<dbReference type="PANTHER" id="PTHR47893">
    <property type="entry name" value="REGULATORY PROTEIN PCHR"/>
    <property type="match status" value="1"/>
</dbReference>
<keyword evidence="1" id="KW-0805">Transcription regulation</keyword>
<dbReference type="InterPro" id="IPR053142">
    <property type="entry name" value="PchR_regulatory_protein"/>
</dbReference>
<dbReference type="EMBL" id="CP022957">
    <property type="protein sequence ID" value="ASV30802.1"/>
    <property type="molecule type" value="Genomic_DNA"/>
</dbReference>
<evidence type="ECO:0000256" key="2">
    <source>
        <dbReference type="ARBA" id="ARBA00023125"/>
    </source>
</evidence>
<dbReference type="AlphaFoldDB" id="A0A223V674"/>
<evidence type="ECO:0000256" key="1">
    <source>
        <dbReference type="ARBA" id="ARBA00023015"/>
    </source>
</evidence>
<reference evidence="4 5" key="1">
    <citation type="submission" date="2017-08" db="EMBL/GenBank/DDBJ databases">
        <title>The complete genome sequence of Maribacter sp. B1, isolated from deep-sea sediment.</title>
        <authorList>
            <person name="Wu Y.-H."/>
            <person name="Cheng H."/>
            <person name="Xu X.-W."/>
        </authorList>
    </citation>
    <scope>NUCLEOTIDE SEQUENCE [LARGE SCALE GENOMIC DNA]</scope>
    <source>
        <strain evidence="4 5">B1</strain>
    </source>
</reference>
<protein>
    <submittedName>
        <fullName evidence="4">Uncharacterized protein</fullName>
    </submittedName>
</protein>
<dbReference type="OrthoDB" id="2666928at2"/>
<dbReference type="PROSITE" id="PS01124">
    <property type="entry name" value="HTH_ARAC_FAMILY_2"/>
    <property type="match status" value="1"/>
</dbReference>
<organism evidence="4 5">
    <name type="scientific">Maribacter cobaltidurans</name>
    <dbReference type="NCBI Taxonomy" id="1178778"/>
    <lineage>
        <taxon>Bacteria</taxon>
        <taxon>Pseudomonadati</taxon>
        <taxon>Bacteroidota</taxon>
        <taxon>Flavobacteriia</taxon>
        <taxon>Flavobacteriales</taxon>
        <taxon>Flavobacteriaceae</taxon>
        <taxon>Maribacter</taxon>
    </lineage>
</organism>
<keyword evidence="2" id="KW-0238">DNA-binding</keyword>
<dbReference type="RefSeq" id="WP_094997420.1">
    <property type="nucleotide sequence ID" value="NZ_BMJL01000003.1"/>
</dbReference>
<dbReference type="Pfam" id="PF12833">
    <property type="entry name" value="HTH_18"/>
    <property type="match status" value="1"/>
</dbReference>
<keyword evidence="5" id="KW-1185">Reference proteome</keyword>
<evidence type="ECO:0000256" key="3">
    <source>
        <dbReference type="ARBA" id="ARBA00023163"/>
    </source>
</evidence>